<accession>A0A514CGS0</accession>
<evidence type="ECO:0000313" key="2">
    <source>
        <dbReference type="Proteomes" id="UP000316614"/>
    </source>
</evidence>
<protein>
    <submittedName>
        <fullName evidence="1">Uncharacterized protein</fullName>
    </submittedName>
</protein>
<sequence length="263" mass="30662">MNKVYGRNSEPGPNILVTFTEDFHIGDKGIFFLQSDNSIHECDMDGNLVAKHKINSSEEGNAVSMCRFTDHEIVLLWYDTYKNSQYAIVLFNIKKGTSKTIFKKKLEYPSYKTQMEVHHGKVYLFEDISDSVVVIDKKGKKMESVKLPKSPWKNYEVHNRAEDKDISFYRSLSKIEKAKYINDSFGDVTITDNGHIYLLHHLYQRDSISFPFKELVSVFLPDKTLRDVEFDHHILNLDNHGNYFSIVRHEEKSFLKISPILIK</sequence>
<evidence type="ECO:0000313" key="1">
    <source>
        <dbReference type="EMBL" id="QDH79025.1"/>
    </source>
</evidence>
<proteinExistence type="predicted"/>
<keyword evidence="2" id="KW-1185">Reference proteome</keyword>
<reference evidence="1 2" key="1">
    <citation type="submission" date="2019-06" db="EMBL/GenBank/DDBJ databases">
        <title>Echinicola alkalisoli sp. nov. isolated from saline soil.</title>
        <authorList>
            <person name="Sun J.-Q."/>
            <person name="Xu L."/>
        </authorList>
    </citation>
    <scope>NUCLEOTIDE SEQUENCE [LARGE SCALE GENOMIC DNA]</scope>
    <source>
        <strain evidence="1 2">LN3S3</strain>
    </source>
</reference>
<dbReference type="RefSeq" id="WP_141614277.1">
    <property type="nucleotide sequence ID" value="NZ_CP041253.1"/>
</dbReference>
<gene>
    <name evidence="1" type="ORF">FKX85_08235</name>
</gene>
<dbReference type="EMBL" id="CP041253">
    <property type="protein sequence ID" value="QDH79025.1"/>
    <property type="molecule type" value="Genomic_DNA"/>
</dbReference>
<name>A0A514CGS0_9BACT</name>
<organism evidence="1 2">
    <name type="scientific">Echinicola soli</name>
    <dbReference type="NCBI Taxonomy" id="2591634"/>
    <lineage>
        <taxon>Bacteria</taxon>
        <taxon>Pseudomonadati</taxon>
        <taxon>Bacteroidota</taxon>
        <taxon>Cytophagia</taxon>
        <taxon>Cytophagales</taxon>
        <taxon>Cyclobacteriaceae</taxon>
        <taxon>Echinicola</taxon>
    </lineage>
</organism>
<dbReference type="AlphaFoldDB" id="A0A514CGS0"/>
<dbReference type="Proteomes" id="UP000316614">
    <property type="component" value="Chromosome"/>
</dbReference>
<dbReference type="KEGG" id="echi:FKX85_08235"/>